<dbReference type="PANTHER" id="PTHR34848">
    <property type="match status" value="1"/>
</dbReference>
<evidence type="ECO:0000256" key="18">
    <source>
        <dbReference type="PIRSR" id="PIRSR006135-1"/>
    </source>
</evidence>
<evidence type="ECO:0000256" key="15">
    <source>
        <dbReference type="ARBA" id="ARBA00023134"/>
    </source>
</evidence>
<keyword evidence="14" id="KW-0067">ATP-binding</keyword>
<comment type="catalytic activity">
    <reaction evidence="3">
        <text>adenosylcob(III)inamide + GTP = adenosylcob(III)inamide phosphate + GDP + H(+)</text>
        <dbReference type="Rhea" id="RHEA:15765"/>
        <dbReference type="ChEBI" id="CHEBI:2480"/>
        <dbReference type="ChEBI" id="CHEBI:15378"/>
        <dbReference type="ChEBI" id="CHEBI:37565"/>
        <dbReference type="ChEBI" id="CHEBI:58189"/>
        <dbReference type="ChEBI" id="CHEBI:58502"/>
        <dbReference type="EC" id="2.7.1.156"/>
    </reaction>
</comment>
<accession>A0A9J6ZPR4</accession>
<organism evidence="20 21">
    <name type="scientific">Xiashengella succiniciproducens</name>
    <dbReference type="NCBI Taxonomy" id="2949635"/>
    <lineage>
        <taxon>Bacteria</taxon>
        <taxon>Pseudomonadati</taxon>
        <taxon>Bacteroidota</taxon>
        <taxon>Bacteroidia</taxon>
        <taxon>Marinilabiliales</taxon>
        <taxon>Marinilabiliaceae</taxon>
        <taxon>Xiashengella</taxon>
    </lineage>
</organism>
<proteinExistence type="inferred from homology"/>
<dbReference type="Proteomes" id="UP001056426">
    <property type="component" value="Chromosome"/>
</dbReference>
<name>A0A9J6ZPR4_9BACT</name>
<feature type="active site" description="GMP-histidine intermediate" evidence="18">
    <location>
        <position position="49"/>
    </location>
</feature>
<keyword evidence="11 20" id="KW-0808">Transferase</keyword>
<evidence type="ECO:0000256" key="3">
    <source>
        <dbReference type="ARBA" id="ARBA00001522"/>
    </source>
</evidence>
<evidence type="ECO:0000256" key="1">
    <source>
        <dbReference type="ARBA" id="ARBA00000312"/>
    </source>
</evidence>
<gene>
    <name evidence="20" type="primary">cobU</name>
    <name evidence="20" type="ORF">M9189_11750</name>
</gene>
<dbReference type="Gene3D" id="3.40.50.300">
    <property type="entry name" value="P-loop containing nucleotide triphosphate hydrolases"/>
    <property type="match status" value="1"/>
</dbReference>
<comment type="pathway">
    <text evidence="6">Cofactor biosynthesis; adenosylcobalamin biosynthesis; adenosylcobalamin from cob(II)yrinate a,c-diamide: step 5/7.</text>
</comment>
<dbReference type="CDD" id="cd00544">
    <property type="entry name" value="CobU"/>
    <property type="match status" value="1"/>
</dbReference>
<dbReference type="Pfam" id="PF02283">
    <property type="entry name" value="CobU"/>
    <property type="match status" value="1"/>
</dbReference>
<feature type="binding site" evidence="19">
    <location>
        <position position="79"/>
    </location>
    <ligand>
        <name>GTP</name>
        <dbReference type="ChEBI" id="CHEBI:37565"/>
    </ligand>
</feature>
<evidence type="ECO:0000256" key="9">
    <source>
        <dbReference type="ARBA" id="ARBA00012523"/>
    </source>
</evidence>
<evidence type="ECO:0000256" key="7">
    <source>
        <dbReference type="ARBA" id="ARBA00007490"/>
    </source>
</evidence>
<evidence type="ECO:0000313" key="21">
    <source>
        <dbReference type="Proteomes" id="UP001056426"/>
    </source>
</evidence>
<dbReference type="EMBL" id="CP098400">
    <property type="protein sequence ID" value="URW79526.1"/>
    <property type="molecule type" value="Genomic_DNA"/>
</dbReference>
<evidence type="ECO:0000256" key="13">
    <source>
        <dbReference type="ARBA" id="ARBA00022777"/>
    </source>
</evidence>
<dbReference type="InterPro" id="IPR027417">
    <property type="entry name" value="P-loop_NTPase"/>
</dbReference>
<reference evidence="20" key="1">
    <citation type="submission" date="2022-05" db="EMBL/GenBank/DDBJ databases">
        <authorList>
            <person name="Sun X."/>
        </authorList>
    </citation>
    <scope>NUCLEOTIDE SEQUENCE</scope>
    <source>
        <strain evidence="20">Ai-910</strain>
    </source>
</reference>
<reference evidence="20" key="2">
    <citation type="submission" date="2022-06" db="EMBL/GenBank/DDBJ databases">
        <title>Xiashengella guii gen. nov. sp. nov., a bacterium isolated form anaerobic digestion tank.</title>
        <authorList>
            <person name="Huang H."/>
        </authorList>
    </citation>
    <scope>NUCLEOTIDE SEQUENCE</scope>
    <source>
        <strain evidence="20">Ai-910</strain>
    </source>
</reference>
<keyword evidence="21" id="KW-1185">Reference proteome</keyword>
<comment type="similarity">
    <text evidence="7">Belongs to the CobU/CobP family.</text>
</comment>
<evidence type="ECO:0000256" key="17">
    <source>
        <dbReference type="ARBA" id="ARBA00030571"/>
    </source>
</evidence>
<protein>
    <recommendedName>
        <fullName evidence="16">Adenosylcobinamide kinase</fullName>
        <ecNumber evidence="8">2.7.1.156</ecNumber>
        <ecNumber evidence="9">2.7.7.62</ecNumber>
    </recommendedName>
    <alternativeName>
        <fullName evidence="17">Adenosylcobinamide-phosphate guanylyltransferase</fullName>
    </alternativeName>
</protein>
<evidence type="ECO:0000256" key="10">
    <source>
        <dbReference type="ARBA" id="ARBA00022573"/>
    </source>
</evidence>
<keyword evidence="15 19" id="KW-0342">GTP-binding</keyword>
<evidence type="ECO:0000256" key="5">
    <source>
        <dbReference type="ARBA" id="ARBA00004692"/>
    </source>
</evidence>
<dbReference type="AlphaFoldDB" id="A0A9J6ZPR4"/>
<evidence type="ECO:0000256" key="2">
    <source>
        <dbReference type="ARBA" id="ARBA00000711"/>
    </source>
</evidence>
<dbReference type="RefSeq" id="WP_250723476.1">
    <property type="nucleotide sequence ID" value="NZ_CP098400.1"/>
</dbReference>
<evidence type="ECO:0000256" key="16">
    <source>
        <dbReference type="ARBA" id="ARBA00029570"/>
    </source>
</evidence>
<dbReference type="PANTHER" id="PTHR34848:SF1">
    <property type="entry name" value="BIFUNCTIONAL ADENOSYLCOBALAMIN BIOSYNTHESIS PROTEIN COBU"/>
    <property type="match status" value="1"/>
</dbReference>
<dbReference type="GO" id="GO:0043752">
    <property type="term" value="F:adenosylcobinamide kinase activity"/>
    <property type="evidence" value="ECO:0007669"/>
    <property type="project" value="UniProtKB-EC"/>
</dbReference>
<sequence length="168" mass="19326">MAVTFISGGQRSGKSSYAQQLAEASSKQPVYLATARHWDEDFSQRIERHQRDRGPQWTTVEEEKHLGRVALEKRTVLLDCITLWLTNIFHDNSYDVEASLQVAKNEWELLLKKNNELIVVSNELGMGIHARDEVSRKFTDLQGWMNQHIARRADRVILMVSGLPLIIK</sequence>
<comment type="catalytic activity">
    <reaction evidence="1">
        <text>adenosylcob(III)inamide + ATP = adenosylcob(III)inamide phosphate + ADP + H(+)</text>
        <dbReference type="Rhea" id="RHEA:15769"/>
        <dbReference type="ChEBI" id="CHEBI:2480"/>
        <dbReference type="ChEBI" id="CHEBI:15378"/>
        <dbReference type="ChEBI" id="CHEBI:30616"/>
        <dbReference type="ChEBI" id="CHEBI:58502"/>
        <dbReference type="ChEBI" id="CHEBI:456216"/>
        <dbReference type="EC" id="2.7.1.156"/>
    </reaction>
</comment>
<dbReference type="GO" id="GO:0008820">
    <property type="term" value="F:cobinamide phosphate guanylyltransferase activity"/>
    <property type="evidence" value="ECO:0007669"/>
    <property type="project" value="UniProtKB-EC"/>
</dbReference>
<dbReference type="PIRSF" id="PIRSF006135">
    <property type="entry name" value="CobU"/>
    <property type="match status" value="1"/>
</dbReference>
<dbReference type="SUPFAM" id="SSF52540">
    <property type="entry name" value="P-loop containing nucleoside triphosphate hydrolases"/>
    <property type="match status" value="1"/>
</dbReference>
<keyword evidence="12 19" id="KW-0547">Nucleotide-binding</keyword>
<evidence type="ECO:0000256" key="11">
    <source>
        <dbReference type="ARBA" id="ARBA00022679"/>
    </source>
</evidence>
<dbReference type="EC" id="2.7.7.62" evidence="9"/>
<feature type="binding site" evidence="19">
    <location>
        <position position="61"/>
    </location>
    <ligand>
        <name>GTP</name>
        <dbReference type="ChEBI" id="CHEBI:37565"/>
    </ligand>
</feature>
<evidence type="ECO:0000256" key="4">
    <source>
        <dbReference type="ARBA" id="ARBA00003889"/>
    </source>
</evidence>
<evidence type="ECO:0000256" key="14">
    <source>
        <dbReference type="ARBA" id="ARBA00022840"/>
    </source>
</evidence>
<comment type="pathway">
    <text evidence="5">Cofactor biosynthesis; adenosylcobalamin biosynthesis; adenosylcobalamin from cob(II)yrinate a,c-diamide: step 6/7.</text>
</comment>
<dbReference type="EC" id="2.7.1.156" evidence="8"/>
<feature type="binding site" evidence="19">
    <location>
        <begin position="8"/>
        <end position="15"/>
    </location>
    <ligand>
        <name>GTP</name>
        <dbReference type="ChEBI" id="CHEBI:37565"/>
    </ligand>
</feature>
<dbReference type="GO" id="GO:0005524">
    <property type="term" value="F:ATP binding"/>
    <property type="evidence" value="ECO:0007669"/>
    <property type="project" value="UniProtKB-KW"/>
</dbReference>
<dbReference type="GO" id="GO:0005525">
    <property type="term" value="F:GTP binding"/>
    <property type="evidence" value="ECO:0007669"/>
    <property type="project" value="UniProtKB-KW"/>
</dbReference>
<keyword evidence="10" id="KW-0169">Cobalamin biosynthesis</keyword>
<keyword evidence="20" id="KW-0548">Nucleotidyltransferase</keyword>
<evidence type="ECO:0000256" key="12">
    <source>
        <dbReference type="ARBA" id="ARBA00022741"/>
    </source>
</evidence>
<evidence type="ECO:0000256" key="6">
    <source>
        <dbReference type="ARBA" id="ARBA00005159"/>
    </source>
</evidence>
<dbReference type="NCBIfam" id="NF004469">
    <property type="entry name" value="PRK05800.1"/>
    <property type="match status" value="1"/>
</dbReference>
<evidence type="ECO:0000256" key="19">
    <source>
        <dbReference type="PIRSR" id="PIRSR006135-2"/>
    </source>
</evidence>
<comment type="catalytic activity">
    <reaction evidence="2">
        <text>adenosylcob(III)inamide phosphate + GTP + H(+) = adenosylcob(III)inamide-GDP + diphosphate</text>
        <dbReference type="Rhea" id="RHEA:22712"/>
        <dbReference type="ChEBI" id="CHEBI:15378"/>
        <dbReference type="ChEBI" id="CHEBI:33019"/>
        <dbReference type="ChEBI" id="CHEBI:37565"/>
        <dbReference type="ChEBI" id="CHEBI:58502"/>
        <dbReference type="ChEBI" id="CHEBI:60487"/>
        <dbReference type="EC" id="2.7.7.62"/>
    </reaction>
</comment>
<dbReference type="GO" id="GO:0009236">
    <property type="term" value="P:cobalamin biosynthetic process"/>
    <property type="evidence" value="ECO:0007669"/>
    <property type="project" value="UniProtKB-KW"/>
</dbReference>
<dbReference type="InterPro" id="IPR003203">
    <property type="entry name" value="CobU/CobP"/>
</dbReference>
<comment type="function">
    <text evidence="4">Catalyzes ATP-dependent phosphorylation of adenosylcobinamide and addition of GMP to adenosylcobinamide phosphate.</text>
</comment>
<evidence type="ECO:0000256" key="8">
    <source>
        <dbReference type="ARBA" id="ARBA00012016"/>
    </source>
</evidence>
<feature type="binding site" evidence="19">
    <location>
        <begin position="33"/>
        <end position="35"/>
    </location>
    <ligand>
        <name>GTP</name>
        <dbReference type="ChEBI" id="CHEBI:37565"/>
    </ligand>
</feature>
<dbReference type="KEGG" id="alkq:M9189_11750"/>
<evidence type="ECO:0000313" key="20">
    <source>
        <dbReference type="EMBL" id="URW79526.1"/>
    </source>
</evidence>
<keyword evidence="13 20" id="KW-0418">Kinase</keyword>